<evidence type="ECO:0000313" key="15">
    <source>
        <dbReference type="RefSeq" id="XP_047737822.1"/>
    </source>
</evidence>
<evidence type="ECO:0000313" key="12">
    <source>
        <dbReference type="EMBL" id="KAA0196315.1"/>
    </source>
</evidence>
<keyword evidence="13" id="KW-1185">Reference proteome</keyword>
<evidence type="ECO:0000256" key="6">
    <source>
        <dbReference type="ARBA" id="ARBA00023015"/>
    </source>
</evidence>
<evidence type="ECO:0000313" key="16">
    <source>
        <dbReference type="RefSeq" id="XP_047737823.1"/>
    </source>
</evidence>
<feature type="region of interest" description="Disordered" evidence="10">
    <location>
        <begin position="218"/>
        <end position="238"/>
    </location>
</feature>
<feature type="compositionally biased region" description="Polar residues" evidence="10">
    <location>
        <begin position="422"/>
        <end position="435"/>
    </location>
</feature>
<dbReference type="PROSITE" id="PS00028">
    <property type="entry name" value="ZINC_FINGER_C2H2_1"/>
    <property type="match status" value="3"/>
</dbReference>
<dbReference type="SMART" id="SM00355">
    <property type="entry name" value="ZnF_C2H2"/>
    <property type="match status" value="9"/>
</dbReference>
<dbReference type="Gene3D" id="3.30.160.60">
    <property type="entry name" value="Classic Zinc Finger"/>
    <property type="match status" value="3"/>
</dbReference>
<feature type="compositionally biased region" description="Polar residues" evidence="10">
    <location>
        <begin position="316"/>
        <end position="337"/>
    </location>
</feature>
<feature type="domain" description="C2H2-type" evidence="11">
    <location>
        <begin position="581"/>
        <end position="608"/>
    </location>
</feature>
<keyword evidence="2" id="KW-0479">Metal-binding</keyword>
<dbReference type="RefSeq" id="XP_018013346.1">
    <property type="nucleotide sequence ID" value="XM_018157857.2"/>
</dbReference>
<dbReference type="GO" id="GO:0008270">
    <property type="term" value="F:zinc ion binding"/>
    <property type="evidence" value="ECO:0007669"/>
    <property type="project" value="UniProtKB-KW"/>
</dbReference>
<dbReference type="AlphaFoldDB" id="A0A6A0H226"/>
<accession>A0A6A0H226</accession>
<evidence type="ECO:0000256" key="10">
    <source>
        <dbReference type="SAM" id="MobiDB-lite"/>
    </source>
</evidence>
<evidence type="ECO:0000313" key="14">
    <source>
        <dbReference type="RefSeq" id="XP_018013346.1"/>
    </source>
</evidence>
<dbReference type="PANTHER" id="PTHR24399:SF70">
    <property type="entry name" value="C2H2-TYPE DOMAIN-CONTAINING PROTEIN"/>
    <property type="match status" value="1"/>
</dbReference>
<evidence type="ECO:0000313" key="13">
    <source>
        <dbReference type="Proteomes" id="UP000694843"/>
    </source>
</evidence>
<evidence type="ECO:0000256" key="7">
    <source>
        <dbReference type="ARBA" id="ARBA00023163"/>
    </source>
</evidence>
<evidence type="ECO:0000256" key="4">
    <source>
        <dbReference type="ARBA" id="ARBA00022771"/>
    </source>
</evidence>
<dbReference type="FunFam" id="3.30.160.60:FF:000446">
    <property type="entry name" value="Zinc finger protein"/>
    <property type="match status" value="1"/>
</dbReference>
<keyword evidence="7" id="KW-0804">Transcription</keyword>
<evidence type="ECO:0000256" key="8">
    <source>
        <dbReference type="ARBA" id="ARBA00023242"/>
    </source>
</evidence>
<dbReference type="GeneID" id="108670387"/>
<dbReference type="PANTHER" id="PTHR24399">
    <property type="entry name" value="ZINC FINGER AND BTB DOMAIN-CONTAINING"/>
    <property type="match status" value="1"/>
</dbReference>
<dbReference type="PROSITE" id="PS50157">
    <property type="entry name" value="ZINC_FINGER_C2H2_2"/>
    <property type="match status" value="3"/>
</dbReference>
<keyword evidence="3" id="KW-0677">Repeat</keyword>
<keyword evidence="8" id="KW-0539">Nucleus</keyword>
<feature type="domain" description="C2H2-type" evidence="11">
    <location>
        <begin position="1004"/>
        <end position="1031"/>
    </location>
</feature>
<dbReference type="InterPro" id="IPR036236">
    <property type="entry name" value="Znf_C2H2_sf"/>
</dbReference>
<evidence type="ECO:0000256" key="5">
    <source>
        <dbReference type="ARBA" id="ARBA00022833"/>
    </source>
</evidence>
<dbReference type="Proteomes" id="UP000711488">
    <property type="component" value="Unassembled WGS sequence"/>
</dbReference>
<dbReference type="RefSeq" id="XP_047737823.1">
    <property type="nucleotide sequence ID" value="XM_047881867.1"/>
</dbReference>
<reference evidence="12" key="1">
    <citation type="submission" date="2014-08" db="EMBL/GenBank/DDBJ databases">
        <authorList>
            <person name="Murali S."/>
            <person name="Richards S."/>
            <person name="Bandaranaike D."/>
            <person name="Bellair M."/>
            <person name="Blankenburg K."/>
            <person name="Chao H."/>
            <person name="Dinh H."/>
            <person name="Doddapaneni H."/>
            <person name="Dugan-Rocha S."/>
            <person name="Elkadiri S."/>
            <person name="Gnanaolivu R."/>
            <person name="Hughes D."/>
            <person name="Lee S."/>
            <person name="Li M."/>
            <person name="Ming W."/>
            <person name="Munidasa M."/>
            <person name="Muniz J."/>
            <person name="Nguyen L."/>
            <person name="Osuji N."/>
            <person name="Pu L.-L."/>
            <person name="Puazo M."/>
            <person name="Skinner E."/>
            <person name="Qu C."/>
            <person name="Quiroz J."/>
            <person name="Raj R."/>
            <person name="Weissenberger G."/>
            <person name="Xin Y."/>
            <person name="Zou X."/>
            <person name="Han Y."/>
            <person name="Worley K."/>
            <person name="Muzny D."/>
            <person name="Gibbs R."/>
        </authorList>
    </citation>
    <scope>NUCLEOTIDE SEQUENCE</scope>
    <source>
        <strain evidence="12">HAZT.00-mixed</strain>
        <tissue evidence="12">Whole organism</tissue>
    </source>
</reference>
<feature type="compositionally biased region" description="Polar residues" evidence="10">
    <location>
        <begin position="258"/>
        <end position="277"/>
    </location>
</feature>
<dbReference type="Proteomes" id="UP000694843">
    <property type="component" value="Unplaced"/>
</dbReference>
<evidence type="ECO:0000256" key="3">
    <source>
        <dbReference type="ARBA" id="ARBA00022737"/>
    </source>
</evidence>
<dbReference type="OMA" id="LWLLQYS"/>
<dbReference type="GO" id="GO:0001227">
    <property type="term" value="F:DNA-binding transcription repressor activity, RNA polymerase II-specific"/>
    <property type="evidence" value="ECO:0007669"/>
    <property type="project" value="TreeGrafter"/>
</dbReference>
<evidence type="ECO:0000256" key="1">
    <source>
        <dbReference type="ARBA" id="ARBA00004123"/>
    </source>
</evidence>
<dbReference type="SUPFAM" id="SSF57667">
    <property type="entry name" value="beta-beta-alpha zinc fingers"/>
    <property type="match status" value="2"/>
</dbReference>
<dbReference type="EMBL" id="JQDR03009014">
    <property type="protein sequence ID" value="KAA0196315.1"/>
    <property type="molecule type" value="Genomic_DNA"/>
</dbReference>
<feature type="domain" description="C2H2-type" evidence="11">
    <location>
        <begin position="553"/>
        <end position="580"/>
    </location>
</feature>
<reference evidence="14 15" key="4">
    <citation type="submission" date="2025-04" db="UniProtKB">
        <authorList>
            <consortium name="RefSeq"/>
        </authorList>
    </citation>
    <scope>IDENTIFICATION</scope>
    <source>
        <tissue evidence="14 15">Whole organism</tissue>
    </source>
</reference>
<comment type="subcellular location">
    <subcellularLocation>
        <location evidence="1">Nucleus</location>
    </subcellularLocation>
</comment>
<organism evidence="12">
    <name type="scientific">Hyalella azteca</name>
    <name type="common">Amphipod</name>
    <dbReference type="NCBI Taxonomy" id="294128"/>
    <lineage>
        <taxon>Eukaryota</taxon>
        <taxon>Metazoa</taxon>
        <taxon>Ecdysozoa</taxon>
        <taxon>Arthropoda</taxon>
        <taxon>Crustacea</taxon>
        <taxon>Multicrustacea</taxon>
        <taxon>Malacostraca</taxon>
        <taxon>Eumalacostraca</taxon>
        <taxon>Peracarida</taxon>
        <taxon>Amphipoda</taxon>
        <taxon>Senticaudata</taxon>
        <taxon>Talitrida</taxon>
        <taxon>Talitroidea</taxon>
        <taxon>Hyalellidae</taxon>
        <taxon>Hyalella</taxon>
    </lineage>
</organism>
<gene>
    <name evidence="12" type="primary">hb</name>
    <name evidence="14 15 16" type="synonym">LOC108670387</name>
    <name evidence="12" type="ORF">HAZT_HAZT004950</name>
</gene>
<dbReference type="InterPro" id="IPR013087">
    <property type="entry name" value="Znf_C2H2_type"/>
</dbReference>
<evidence type="ECO:0000259" key="11">
    <source>
        <dbReference type="PROSITE" id="PS50157"/>
    </source>
</evidence>
<keyword evidence="6" id="KW-0805">Transcription regulation</keyword>
<name>A0A6A0H226_HYAAZ</name>
<keyword evidence="5" id="KW-0862">Zinc</keyword>
<feature type="compositionally biased region" description="Low complexity" evidence="10">
    <location>
        <begin position="290"/>
        <end position="302"/>
    </location>
</feature>
<feature type="region of interest" description="Disordered" evidence="10">
    <location>
        <begin position="400"/>
        <end position="436"/>
    </location>
</feature>
<dbReference type="GO" id="GO:0005654">
    <property type="term" value="C:nucleoplasm"/>
    <property type="evidence" value="ECO:0007669"/>
    <property type="project" value="TreeGrafter"/>
</dbReference>
<evidence type="ECO:0000256" key="2">
    <source>
        <dbReference type="ARBA" id="ARBA00022723"/>
    </source>
</evidence>
<feature type="region of interest" description="Disordered" evidence="10">
    <location>
        <begin position="885"/>
        <end position="937"/>
    </location>
</feature>
<evidence type="ECO:0000256" key="9">
    <source>
        <dbReference type="PROSITE-ProRule" id="PRU00042"/>
    </source>
</evidence>
<protein>
    <submittedName>
        <fullName evidence="12">Hunchback</fullName>
    </submittedName>
    <submittedName>
        <fullName evidence="14 15">Uncharacterized protein LOC108670387</fullName>
    </submittedName>
</protein>
<dbReference type="RefSeq" id="XP_047737822.1">
    <property type="nucleotide sequence ID" value="XM_047881866.1"/>
</dbReference>
<feature type="compositionally biased region" description="Polar residues" evidence="10">
    <location>
        <begin position="218"/>
        <end position="232"/>
    </location>
</feature>
<feature type="region of interest" description="Disordered" evidence="10">
    <location>
        <begin position="251"/>
        <end position="346"/>
    </location>
</feature>
<keyword evidence="4 9" id="KW-0863">Zinc-finger</keyword>
<feature type="region of interest" description="Disordered" evidence="10">
    <location>
        <begin position="115"/>
        <end position="160"/>
    </location>
</feature>
<feature type="compositionally biased region" description="Polar residues" evidence="10">
    <location>
        <begin position="885"/>
        <end position="894"/>
    </location>
</feature>
<dbReference type="KEGG" id="hazt:108670387"/>
<reference evidence="12" key="2">
    <citation type="journal article" date="2018" name="Environ. Sci. Technol.">
        <title>The Toxicogenome of Hyalella azteca: A Model for Sediment Ecotoxicology and Evolutionary Toxicology.</title>
        <authorList>
            <person name="Poynton H.C."/>
            <person name="Hasenbein S."/>
            <person name="Benoit J.B."/>
            <person name="Sepulveda M.S."/>
            <person name="Poelchau M.F."/>
            <person name="Hughes D.S.T."/>
            <person name="Murali S.C."/>
            <person name="Chen S."/>
            <person name="Glastad K.M."/>
            <person name="Goodisman M.A.D."/>
            <person name="Werren J.H."/>
            <person name="Vineis J.H."/>
            <person name="Bowen J.L."/>
            <person name="Friedrich M."/>
            <person name="Jones J."/>
            <person name="Robertson H.M."/>
            <person name="Feyereisen R."/>
            <person name="Mechler-Hickson A."/>
            <person name="Mathers N."/>
            <person name="Lee C.E."/>
            <person name="Colbourne J.K."/>
            <person name="Biales A."/>
            <person name="Johnston J.S."/>
            <person name="Wellborn G.A."/>
            <person name="Rosendale A.J."/>
            <person name="Cridge A.G."/>
            <person name="Munoz-Torres M.C."/>
            <person name="Bain P.A."/>
            <person name="Manny A.R."/>
            <person name="Major K.M."/>
            <person name="Lambert F.N."/>
            <person name="Vulpe C.D."/>
            <person name="Tuck P."/>
            <person name="Blalock B.J."/>
            <person name="Lin Y.Y."/>
            <person name="Smith M.E."/>
            <person name="Ochoa-Acuna H."/>
            <person name="Chen M.M."/>
            <person name="Childers C.P."/>
            <person name="Qu J."/>
            <person name="Dugan S."/>
            <person name="Lee S.L."/>
            <person name="Chao H."/>
            <person name="Dinh H."/>
            <person name="Han Y."/>
            <person name="Doddapaneni H."/>
            <person name="Worley K.C."/>
            <person name="Muzny D.M."/>
            <person name="Gibbs R.A."/>
            <person name="Richards S."/>
        </authorList>
    </citation>
    <scope>NUCLEOTIDE SEQUENCE</scope>
    <source>
        <strain evidence="12">HAZT.00-mixed</strain>
        <tissue evidence="12">Whole organism</tissue>
    </source>
</reference>
<dbReference type="GO" id="GO:0000978">
    <property type="term" value="F:RNA polymerase II cis-regulatory region sequence-specific DNA binding"/>
    <property type="evidence" value="ECO:0007669"/>
    <property type="project" value="TreeGrafter"/>
</dbReference>
<feature type="compositionally biased region" description="Low complexity" evidence="10">
    <location>
        <begin position="131"/>
        <end position="140"/>
    </location>
</feature>
<dbReference type="OrthoDB" id="10015593at2759"/>
<proteinExistence type="predicted"/>
<reference evidence="12" key="3">
    <citation type="submission" date="2019-06" db="EMBL/GenBank/DDBJ databases">
        <authorList>
            <person name="Poynton C."/>
            <person name="Hasenbein S."/>
            <person name="Benoit J.B."/>
            <person name="Sepulveda M.S."/>
            <person name="Poelchau M.F."/>
            <person name="Murali S.C."/>
            <person name="Chen S."/>
            <person name="Glastad K.M."/>
            <person name="Werren J.H."/>
            <person name="Vineis J.H."/>
            <person name="Bowen J.L."/>
            <person name="Friedrich M."/>
            <person name="Jones J."/>
            <person name="Robertson H.M."/>
            <person name="Feyereisen R."/>
            <person name="Mechler-Hickson A."/>
            <person name="Mathers N."/>
            <person name="Lee C.E."/>
            <person name="Colbourne J.K."/>
            <person name="Biales A."/>
            <person name="Johnston J.S."/>
            <person name="Wellborn G.A."/>
            <person name="Rosendale A.J."/>
            <person name="Cridge A.G."/>
            <person name="Munoz-Torres M.C."/>
            <person name="Bain P.A."/>
            <person name="Manny A.R."/>
            <person name="Major K.M."/>
            <person name="Lambert F.N."/>
            <person name="Vulpe C.D."/>
            <person name="Tuck P."/>
            <person name="Blalock B.J."/>
            <person name="Lin Y.-Y."/>
            <person name="Smith M.E."/>
            <person name="Ochoa-Acuna H."/>
            <person name="Chen M.-J.M."/>
            <person name="Childers C.P."/>
            <person name="Qu J."/>
            <person name="Dugan S."/>
            <person name="Lee S.L."/>
            <person name="Chao H."/>
            <person name="Dinh H."/>
            <person name="Han Y."/>
            <person name="Doddapaneni H."/>
            <person name="Worley K.C."/>
            <person name="Muzny D.M."/>
            <person name="Gibbs R.A."/>
            <person name="Richards S."/>
        </authorList>
    </citation>
    <scope>NUCLEOTIDE SEQUENCE</scope>
    <source>
        <strain evidence="12">HAZT.00-mixed</strain>
        <tissue evidence="12">Whole organism</tissue>
    </source>
</reference>
<sequence>MSSEYGSAELGPVATQARVAAAARAPTSPTDIHTLALHNSNAVLNSMMSHNMLLNQRLDKRPNVDHIYAHLNLMQNLSGRFNSVYSNAPGIPFPPAQLPPAPKERIEDILGQMFQGTGPVSIPGSDNLRRQSNSSPSQESSPKRAPTLLELSSNTPLPKDLIDSKDIFQNYHETLGKPLHGLSSPVDRNPYFRCYSSESTVTGVQPLPQGIFSFANHSQAGASSRTSPAQQPSPGPRSTFLLNDHRPIKLVPSVPSEGHNSLFQSQPTNSLHGQASTLLEAPSSPPTRQSDSIKGISSILSSKPPATDNSLPYAATMQTMQLSPKLSTSQTPPSSSVEKVKLEPEEQNCTSVASNVSFAINNSPKSNDDTLAEFRRTPSEMVQANYDVQGSIQVKKQQELFNPPEESRSLNSAPVSPEADLNENSNDSSTFSDRNSFADERADAAANRYSAEENSRDMRLYCLQCDFVTEDKEIHMKHIQSTHNVCRDCKYQAESASQLEEHRQTCAPTSSSSSTKPKTKSKKLTCKVCQKEAANDEEFYEHRREHISPDKILNCEYCPFVTQYKHHLDYHMKNHTGNKPFKCQKCEYSCVNKSMLNSHMKSHSNFYSYRCKDCNYEAKYMHALKCHCRKYRHNALPVINPDGTINPFPIVDVYGTRRGPKVKRDAEGNIIMPAHYTAKISMQSTPKDNEGVSSGSRTSSQATVLSSALSYCHSPLPHNNSEPAPMPPFNPYCGIDTRIFHHNSPLFNTQSPPLVNQPSYLNSPQSPAITNHRRLLETLAKSQALSGTIKCQYCPQSLPSEELLQQHILLAHLLPRNSLVQEAGTPTRAPPRHELQSDASTTIFTRLLAARFAESGLHAMSPLVHLAPFQPQKDETVVPENFVTSQTLRSSSPTPLDLTKDHTPPQQIMRRRLSESPPDVAATSLTPPDTCSPPKKIRRSDHLAFANRRLENIEEEPQASDMVKNGEFDHRAKLSEYAIKSEPTEDLRLDVDASLQEKSTSDALECSICKITFRVVDMFKKHIAFHDDEEPLRCSFCKDLFADSSVFFEHCFNCKKRFTLAS</sequence>